<dbReference type="OrthoDB" id="1050628at2759"/>
<protein>
    <submittedName>
        <fullName evidence="4">Disease resistance protein At3g14460</fullName>
    </submittedName>
</protein>
<keyword evidence="3" id="KW-1185">Reference proteome</keyword>
<gene>
    <name evidence="4" type="primary">LOC114912633</name>
</gene>
<dbReference type="SUPFAM" id="SSF52058">
    <property type="entry name" value="L domain-like"/>
    <property type="match status" value="1"/>
</dbReference>
<accession>A0A8N4EYX4</accession>
<name>A0A8N4EYX4_ELAGV</name>
<organism evidence="3 4">
    <name type="scientific">Elaeis guineensis var. tenera</name>
    <name type="common">Oil palm</name>
    <dbReference type="NCBI Taxonomy" id="51953"/>
    <lineage>
        <taxon>Eukaryota</taxon>
        <taxon>Viridiplantae</taxon>
        <taxon>Streptophyta</taxon>
        <taxon>Embryophyta</taxon>
        <taxon>Tracheophyta</taxon>
        <taxon>Spermatophyta</taxon>
        <taxon>Magnoliopsida</taxon>
        <taxon>Liliopsida</taxon>
        <taxon>Arecaceae</taxon>
        <taxon>Arecoideae</taxon>
        <taxon>Cocoseae</taxon>
        <taxon>Elaeidinae</taxon>
        <taxon>Elaeis</taxon>
    </lineage>
</organism>
<evidence type="ECO:0000313" key="3">
    <source>
        <dbReference type="Proteomes" id="UP000504607"/>
    </source>
</evidence>
<evidence type="ECO:0000259" key="2">
    <source>
        <dbReference type="Pfam" id="PF23598"/>
    </source>
</evidence>
<dbReference type="RefSeq" id="XP_029117799.1">
    <property type="nucleotide sequence ID" value="XM_029261966.1"/>
</dbReference>
<keyword evidence="1" id="KW-0677">Repeat</keyword>
<dbReference type="Pfam" id="PF23598">
    <property type="entry name" value="LRR_14"/>
    <property type="match status" value="1"/>
</dbReference>
<proteinExistence type="predicted"/>
<dbReference type="PANTHER" id="PTHR47186:SF49">
    <property type="entry name" value="NB-ARC DOMAIN-CONTAINING PROTEIN"/>
    <property type="match status" value="1"/>
</dbReference>
<evidence type="ECO:0000256" key="1">
    <source>
        <dbReference type="ARBA" id="ARBA00022737"/>
    </source>
</evidence>
<dbReference type="Gene3D" id="3.80.10.10">
    <property type="entry name" value="Ribonuclease Inhibitor"/>
    <property type="match status" value="2"/>
</dbReference>
<dbReference type="AlphaFoldDB" id="A0A8N4EYX4"/>
<evidence type="ECO:0000313" key="4">
    <source>
        <dbReference type="RefSeq" id="XP_029117799.1"/>
    </source>
</evidence>
<dbReference type="Proteomes" id="UP000504607">
    <property type="component" value="Unplaced"/>
</dbReference>
<feature type="domain" description="Disease resistance R13L4/SHOC-2-like LRR" evidence="2">
    <location>
        <begin position="88"/>
        <end position="399"/>
    </location>
</feature>
<sequence>MEDLAEDFCRELIGRNLLQPCDFLGDLSDVAGNYCKMHDLLRSLAHSLISDESIFLGDHEQSPNTNPLSKLRRLSMVNKGERLEVPDVLKQQQCLRTLLVWRSSEIKMVDNELLKTLGFLRVMDLSNTSLESLPDSVADLLHMRYLNFDRTKIKKCPSPSDASCLRLEGTPLTHVPKGIGELKDLNHLQGFVIGHDDRRDDEGCDLKELQSLSQLRFLEINRLERTQPAGVPVNSSFLRTLILNCGQLEDEVEAVAIQRIDKIYNELSPRSTHLHRLEILKFFGSGFPRWMMSTSLHVSFPNLTEIRLSSCKTCPQLPPLGLLPQLKSLHIWNTGAIKTIGPEFLGPRASSAATSFPMLEELEFWWMSNWEEWSFGMVEGVGEERRGALKLLPRLTKLELIKCPKLKALPPLGLLPELKSLHIKTAGAIITIGPEFLGPCASSAATSFPKLEYLEFEEMSNWEEWSFGMVEGVGEERRGAPKLLPCLTKLKLDYCPKLRALRPLGLLPELKYLSILLRFDASRFSSH</sequence>
<dbReference type="InterPro" id="IPR055414">
    <property type="entry name" value="LRR_R13L4/SHOC2-like"/>
</dbReference>
<reference evidence="4" key="1">
    <citation type="submission" date="2025-08" db="UniProtKB">
        <authorList>
            <consortium name="RefSeq"/>
        </authorList>
    </citation>
    <scope>IDENTIFICATION</scope>
</reference>
<dbReference type="PANTHER" id="PTHR47186">
    <property type="entry name" value="LEUCINE-RICH REPEAT-CONTAINING PROTEIN 57"/>
    <property type="match status" value="1"/>
</dbReference>
<dbReference type="InterPro" id="IPR032675">
    <property type="entry name" value="LRR_dom_sf"/>
</dbReference>